<dbReference type="RefSeq" id="WP_089422477.1">
    <property type="nucleotide sequence ID" value="NZ_CP022416.1"/>
</dbReference>
<dbReference type="GO" id="GO:0016746">
    <property type="term" value="F:acyltransferase activity"/>
    <property type="evidence" value="ECO:0007669"/>
    <property type="project" value="UniProtKB-KW"/>
</dbReference>
<reference evidence="2 3" key="1">
    <citation type="submission" date="2017-07" db="EMBL/GenBank/DDBJ databases">
        <title>Genome Sequence of Sulfitobacter pseudonitzschiae Strain SMR1 Isolated from a culture of the Diatom Skeletonema marinoi.</title>
        <authorList>
            <person name="Topel M."/>
            <person name="Pinder M.I.M."/>
            <person name="Johansson O.N."/>
            <person name="Kourtchenko O."/>
            <person name="Godhe A."/>
            <person name="Clarke A.K."/>
        </authorList>
    </citation>
    <scope>NUCLEOTIDE SEQUENCE [LARGE SCALE GENOMIC DNA]</scope>
    <source>
        <strain evidence="2 3">SMR1</strain>
        <plasmid evidence="2 3">pSMR1-1</plasmid>
    </source>
</reference>
<dbReference type="OrthoDB" id="1113830at2"/>
<geneLocation type="plasmid" evidence="2 3">
    <name>pSMR1-1</name>
</geneLocation>
<dbReference type="InterPro" id="IPR002123">
    <property type="entry name" value="Plipid/glycerol_acylTrfase"/>
</dbReference>
<sequence>MLESSRDTSLPGQQIEPKKNVPYDKRKLSYATTFSDPKKIFAIRSIEWMTGKITLLRLIRKFERAGVQEGLLFFSQTLRFMGINLLTPDEQIDNIPTTGPLIVVANHPHGMVDGMVMAELVGRKRSDFLILTRSLISGIKEIGQFMLPVPFPHEEDSFNESLLMRKKAMEHLKSGGVIILFPAGEVASSKTWFGPAVESQWNPFTAKMIQRSGATVLPIYFPGQNSRFYLLANLVSATMRQGLLLHEVVHSLNKPQSPVISKPLALEDMKDHFSNTGAFMAWLREYTLALKDKRAV</sequence>
<protein>
    <submittedName>
        <fullName evidence="2">Acyltransferase</fullName>
    </submittedName>
</protein>
<dbReference type="InterPro" id="IPR045746">
    <property type="entry name" value="ACT14924-like_Acyltransf_dom"/>
</dbReference>
<keyword evidence="3" id="KW-1185">Reference proteome</keyword>
<dbReference type="AlphaFoldDB" id="A0A221K609"/>
<keyword evidence="2" id="KW-0614">Plasmid</keyword>
<dbReference type="Pfam" id="PF19576">
    <property type="entry name" value="Acyltransf_2"/>
    <property type="match status" value="1"/>
</dbReference>
<gene>
    <name evidence="2" type="ORF">SULPSESMR1_04718</name>
</gene>
<dbReference type="CDD" id="cd07986">
    <property type="entry name" value="LPLAT_ACT14924-like"/>
    <property type="match status" value="1"/>
</dbReference>
<dbReference type="Proteomes" id="UP000199754">
    <property type="component" value="Plasmid pSMR1-1"/>
</dbReference>
<keyword evidence="2" id="KW-0012">Acyltransferase</keyword>
<keyword evidence="2" id="KW-0808">Transferase</keyword>
<evidence type="ECO:0000259" key="1">
    <source>
        <dbReference type="SMART" id="SM00563"/>
    </source>
</evidence>
<dbReference type="KEGG" id="spse:SULPSESMR1_04718"/>
<name>A0A221K609_9RHOB</name>
<accession>A0A221K609</accession>
<evidence type="ECO:0000313" key="3">
    <source>
        <dbReference type="Proteomes" id="UP000199754"/>
    </source>
</evidence>
<dbReference type="SMART" id="SM00563">
    <property type="entry name" value="PlsC"/>
    <property type="match status" value="1"/>
</dbReference>
<dbReference type="EMBL" id="CP022416">
    <property type="protein sequence ID" value="ASM74416.1"/>
    <property type="molecule type" value="Genomic_DNA"/>
</dbReference>
<evidence type="ECO:0000313" key="2">
    <source>
        <dbReference type="EMBL" id="ASM74416.1"/>
    </source>
</evidence>
<proteinExistence type="predicted"/>
<feature type="domain" description="Phospholipid/glycerol acyltransferase" evidence="1">
    <location>
        <begin position="101"/>
        <end position="224"/>
    </location>
</feature>
<dbReference type="SUPFAM" id="SSF69593">
    <property type="entry name" value="Glycerol-3-phosphate (1)-acyltransferase"/>
    <property type="match status" value="1"/>
</dbReference>
<organism evidence="2 3">
    <name type="scientific">Pseudosulfitobacter pseudonitzschiae</name>
    <dbReference type="NCBI Taxonomy" id="1402135"/>
    <lineage>
        <taxon>Bacteria</taxon>
        <taxon>Pseudomonadati</taxon>
        <taxon>Pseudomonadota</taxon>
        <taxon>Alphaproteobacteria</taxon>
        <taxon>Rhodobacterales</taxon>
        <taxon>Roseobacteraceae</taxon>
        <taxon>Pseudosulfitobacter</taxon>
    </lineage>
</organism>